<dbReference type="Proteomes" id="UP001500166">
    <property type="component" value="Unassembled WGS sequence"/>
</dbReference>
<sequence length="59" mass="6224">MSNAPATAAHVSYFKYTGDTLDPDFSAGSSKIENRSAEMWTLAVSAACIGAALSRILTR</sequence>
<dbReference type="EMBL" id="BAAAQA010000004">
    <property type="protein sequence ID" value="GAA2111744.1"/>
    <property type="molecule type" value="Genomic_DNA"/>
</dbReference>
<evidence type="ECO:0000313" key="1">
    <source>
        <dbReference type="EMBL" id="GAA2111744.1"/>
    </source>
</evidence>
<evidence type="ECO:0000313" key="2">
    <source>
        <dbReference type="Proteomes" id="UP001500166"/>
    </source>
</evidence>
<gene>
    <name evidence="1" type="ORF">GCM10009824_07310</name>
</gene>
<comment type="caution">
    <text evidence="1">The sequence shown here is derived from an EMBL/GenBank/DDBJ whole genome shotgun (WGS) entry which is preliminary data.</text>
</comment>
<protein>
    <submittedName>
        <fullName evidence="1">Uncharacterized protein</fullName>
    </submittedName>
</protein>
<name>A0ABN2XJW3_9MICC</name>
<proteinExistence type="predicted"/>
<accession>A0ABN2XJW3</accession>
<reference evidence="1 2" key="1">
    <citation type="journal article" date="2019" name="Int. J. Syst. Evol. Microbiol.">
        <title>The Global Catalogue of Microorganisms (GCM) 10K type strain sequencing project: providing services to taxonomists for standard genome sequencing and annotation.</title>
        <authorList>
            <consortium name="The Broad Institute Genomics Platform"/>
            <consortium name="The Broad Institute Genome Sequencing Center for Infectious Disease"/>
            <person name="Wu L."/>
            <person name="Ma J."/>
        </authorList>
    </citation>
    <scope>NUCLEOTIDE SEQUENCE [LARGE SCALE GENOMIC DNA]</scope>
    <source>
        <strain evidence="1 2">JCM 15914</strain>
    </source>
</reference>
<organism evidence="1 2">
    <name type="scientific">Kocuria atrinae</name>
    <dbReference type="NCBI Taxonomy" id="592377"/>
    <lineage>
        <taxon>Bacteria</taxon>
        <taxon>Bacillati</taxon>
        <taxon>Actinomycetota</taxon>
        <taxon>Actinomycetes</taxon>
        <taxon>Micrococcales</taxon>
        <taxon>Micrococcaceae</taxon>
        <taxon>Kocuria</taxon>
    </lineage>
</organism>
<keyword evidence="2" id="KW-1185">Reference proteome</keyword>
<dbReference type="RefSeq" id="WP_095797624.1">
    <property type="nucleotide sequence ID" value="NZ_BAAAQA010000004.1"/>
</dbReference>